<dbReference type="CDD" id="cd22641">
    <property type="entry name" value="C24-like"/>
    <property type="match status" value="1"/>
</dbReference>
<evidence type="ECO:0000313" key="1">
    <source>
        <dbReference type="EMBL" id="GAI60121.1"/>
    </source>
</evidence>
<comment type="caution">
    <text evidence="1">The sequence shown here is derived from an EMBL/GenBank/DDBJ whole genome shotgun (WGS) entry which is preliminary data.</text>
</comment>
<reference evidence="1" key="1">
    <citation type="journal article" date="2014" name="Front. Microbiol.">
        <title>High frequency of phylogenetically diverse reductive dehalogenase-homologous genes in deep subseafloor sedimentary metagenomes.</title>
        <authorList>
            <person name="Kawai M."/>
            <person name="Futagami T."/>
            <person name="Toyoda A."/>
            <person name="Takaki Y."/>
            <person name="Nishi S."/>
            <person name="Hori S."/>
            <person name="Arai W."/>
            <person name="Tsubouchi T."/>
            <person name="Morono Y."/>
            <person name="Uchiyama I."/>
            <person name="Ito T."/>
            <person name="Fujiyama A."/>
            <person name="Inagaki F."/>
            <person name="Takami H."/>
        </authorList>
    </citation>
    <scope>NUCLEOTIDE SEQUENCE</scope>
    <source>
        <strain evidence="1">Expedition CK06-06</strain>
    </source>
</reference>
<dbReference type="AlphaFoldDB" id="X1QZ61"/>
<evidence type="ECO:0008006" key="2">
    <source>
        <dbReference type="Google" id="ProtNLM"/>
    </source>
</evidence>
<organism evidence="1">
    <name type="scientific">marine sediment metagenome</name>
    <dbReference type="NCBI Taxonomy" id="412755"/>
    <lineage>
        <taxon>unclassified sequences</taxon>
        <taxon>metagenomes</taxon>
        <taxon>ecological metagenomes</taxon>
    </lineage>
</organism>
<name>X1QZ61_9ZZZZ</name>
<protein>
    <recommendedName>
        <fullName evidence="2">Phage tail collar domain-containing protein</fullName>
    </recommendedName>
</protein>
<dbReference type="EMBL" id="BARW01000138">
    <property type="protein sequence ID" value="GAI60121.1"/>
    <property type="molecule type" value="Genomic_DNA"/>
</dbReference>
<accession>X1QZ61</accession>
<sequence>MGYPPQGAGAGDMTKAVYDPDKDGKIALAQLVDAVCSDAELAARVPSGIILLWHGTIVNIPAGFVICDGNNSTPNLLTKFVQGVATAATNPGATGGAATHTLTKAEMPAHTHAIEQNTGGEAPALEIPDNATRNTSAPSWADAWPISRVRAKSTGNGGAHENKPPFYDVAFIMKT</sequence>
<proteinExistence type="predicted"/>
<dbReference type="SUPFAM" id="SSF88874">
    <property type="entry name" value="Receptor-binding domain of short tail fibre protein gp12"/>
    <property type="match status" value="1"/>
</dbReference>
<gene>
    <name evidence="1" type="ORF">S12H4_00871</name>
</gene>